<dbReference type="CDD" id="cd05379">
    <property type="entry name" value="CAP_bacterial"/>
    <property type="match status" value="1"/>
</dbReference>
<gene>
    <name evidence="2" type="ORF">MPUL_41900</name>
</gene>
<accession>A0A7I7UNK7</accession>
<sequence length="187" mass="19681">MFPVMNARRCAYAVPVLAVAGGLLAGTPAANADNKRLNDGVVANVYTMQHQAGCDTDIKINPKLRLAAQWHTNDVLHNRALNGDIGSDGSTVTDRARRAGYAGDVAETVAINPALAISGVELINQWYHRPDYHAIMSDCANVDIGVWSENLIDRTVVVAVYGKGDGAPPVNVPGQRPFGQPGAGAPG</sequence>
<dbReference type="PANTHER" id="PTHR31157:SF1">
    <property type="entry name" value="SCP DOMAIN-CONTAINING PROTEIN"/>
    <property type="match status" value="1"/>
</dbReference>
<feature type="signal peptide" evidence="1">
    <location>
        <begin position="1"/>
        <end position="25"/>
    </location>
</feature>
<feature type="chain" id="PRO_5039434482" description="SCP domain-containing protein" evidence="1">
    <location>
        <begin position="26"/>
        <end position="187"/>
    </location>
</feature>
<organism evidence="2 3">
    <name type="scientific">Mycolicibacterium pulveris</name>
    <name type="common">Mycobacterium pulveris</name>
    <dbReference type="NCBI Taxonomy" id="36813"/>
    <lineage>
        <taxon>Bacteria</taxon>
        <taxon>Bacillati</taxon>
        <taxon>Actinomycetota</taxon>
        <taxon>Actinomycetes</taxon>
        <taxon>Mycobacteriales</taxon>
        <taxon>Mycobacteriaceae</taxon>
        <taxon>Mycolicibacterium</taxon>
    </lineage>
</organism>
<dbReference type="EMBL" id="AP022599">
    <property type="protein sequence ID" value="BBY83032.1"/>
    <property type="molecule type" value="Genomic_DNA"/>
</dbReference>
<evidence type="ECO:0000256" key="1">
    <source>
        <dbReference type="SAM" id="SignalP"/>
    </source>
</evidence>
<dbReference type="Proteomes" id="UP000467252">
    <property type="component" value="Chromosome"/>
</dbReference>
<dbReference type="Gene3D" id="3.40.33.10">
    <property type="entry name" value="CAP"/>
    <property type="match status" value="1"/>
</dbReference>
<dbReference type="AlphaFoldDB" id="A0A7I7UNK7"/>
<dbReference type="PANTHER" id="PTHR31157">
    <property type="entry name" value="SCP DOMAIN-CONTAINING PROTEIN"/>
    <property type="match status" value="1"/>
</dbReference>
<evidence type="ECO:0000313" key="3">
    <source>
        <dbReference type="Proteomes" id="UP000467252"/>
    </source>
</evidence>
<name>A0A7I7UNK7_MYCPV</name>
<protein>
    <recommendedName>
        <fullName evidence="4">SCP domain-containing protein</fullName>
    </recommendedName>
</protein>
<reference evidence="2 3" key="1">
    <citation type="journal article" date="2019" name="Emerg. Microbes Infect.">
        <title>Comprehensive subspecies identification of 175 nontuberculous mycobacteria species based on 7547 genomic profiles.</title>
        <authorList>
            <person name="Matsumoto Y."/>
            <person name="Kinjo T."/>
            <person name="Motooka D."/>
            <person name="Nabeya D."/>
            <person name="Jung N."/>
            <person name="Uechi K."/>
            <person name="Horii T."/>
            <person name="Iida T."/>
            <person name="Fujita J."/>
            <person name="Nakamura S."/>
        </authorList>
    </citation>
    <scope>NUCLEOTIDE SEQUENCE [LARGE SCALE GENOMIC DNA]</scope>
    <source>
        <strain evidence="2 3">JCM 6370</strain>
    </source>
</reference>
<keyword evidence="3" id="KW-1185">Reference proteome</keyword>
<dbReference type="InterPro" id="IPR035940">
    <property type="entry name" value="CAP_sf"/>
</dbReference>
<keyword evidence="1" id="KW-0732">Signal</keyword>
<evidence type="ECO:0008006" key="4">
    <source>
        <dbReference type="Google" id="ProtNLM"/>
    </source>
</evidence>
<evidence type="ECO:0000313" key="2">
    <source>
        <dbReference type="EMBL" id="BBY83032.1"/>
    </source>
</evidence>
<proteinExistence type="predicted"/>